<accession>A0ABV4DYR1</accession>
<reference evidence="2 3" key="1">
    <citation type="submission" date="2024-08" db="EMBL/GenBank/DDBJ databases">
        <title>Clostridium lapicellarii sp. nov., and Clostridium renhuaiense sp. nov., two species isolated from the mud in a fermentation cellar used for producing sauce-flavour Chinese liquors.</title>
        <authorList>
            <person name="Yang F."/>
            <person name="Wang H."/>
            <person name="Chen L.Q."/>
            <person name="Zhou N."/>
            <person name="Lu J.J."/>
            <person name="Pu X.X."/>
            <person name="Wan B."/>
            <person name="Wang L."/>
            <person name="Liu S.J."/>
        </authorList>
    </citation>
    <scope>NUCLEOTIDE SEQUENCE [LARGE SCALE GENOMIC DNA]</scope>
    <source>
        <strain evidence="2 3">MT-113</strain>
    </source>
</reference>
<evidence type="ECO:0000313" key="2">
    <source>
        <dbReference type="EMBL" id="MEY8764036.1"/>
    </source>
</evidence>
<organism evidence="2 3">
    <name type="scientific">Clostridium lapidicellarium</name>
    <dbReference type="NCBI Taxonomy" id="3240931"/>
    <lineage>
        <taxon>Bacteria</taxon>
        <taxon>Bacillati</taxon>
        <taxon>Bacillota</taxon>
        <taxon>Clostridia</taxon>
        <taxon>Eubacteriales</taxon>
        <taxon>Clostridiaceae</taxon>
        <taxon>Clostridium</taxon>
    </lineage>
</organism>
<feature type="transmembrane region" description="Helical" evidence="1">
    <location>
        <begin position="21"/>
        <end position="49"/>
    </location>
</feature>
<keyword evidence="1" id="KW-0472">Membrane</keyword>
<protein>
    <submittedName>
        <fullName evidence="2">Uncharacterized protein</fullName>
    </submittedName>
</protein>
<comment type="caution">
    <text evidence="2">The sequence shown here is derived from an EMBL/GenBank/DDBJ whole genome shotgun (WGS) entry which is preliminary data.</text>
</comment>
<proteinExistence type="predicted"/>
<keyword evidence="1" id="KW-0812">Transmembrane</keyword>
<gene>
    <name evidence="2" type="ORF">AB8S09_10355</name>
</gene>
<evidence type="ECO:0000313" key="3">
    <source>
        <dbReference type="Proteomes" id="UP001565220"/>
    </source>
</evidence>
<sequence>MDTNNKCPEKIIYGWDNLSKFLTFVGCIFCLLTAYKAFLGLVMISYAFWRSRSKNTMRRIREERAFLKFLDDVFCAIYSAKNGRIFFERKSKFKTQKKYRR</sequence>
<dbReference type="EMBL" id="JBGFFE010000014">
    <property type="protein sequence ID" value="MEY8764036.1"/>
    <property type="molecule type" value="Genomic_DNA"/>
</dbReference>
<dbReference type="RefSeq" id="WP_369869078.1">
    <property type="nucleotide sequence ID" value="NZ_JBGFFE010000014.1"/>
</dbReference>
<keyword evidence="3" id="KW-1185">Reference proteome</keyword>
<keyword evidence="1" id="KW-1133">Transmembrane helix</keyword>
<evidence type="ECO:0000256" key="1">
    <source>
        <dbReference type="SAM" id="Phobius"/>
    </source>
</evidence>
<dbReference type="Proteomes" id="UP001565220">
    <property type="component" value="Unassembled WGS sequence"/>
</dbReference>
<name>A0ABV4DYR1_9CLOT</name>